<dbReference type="Gene3D" id="1.20.120.530">
    <property type="entry name" value="GntR ligand-binding domain-like"/>
    <property type="match status" value="1"/>
</dbReference>
<dbReference type="PANTHER" id="PTHR43537">
    <property type="entry name" value="TRANSCRIPTIONAL REGULATOR, GNTR FAMILY"/>
    <property type="match status" value="1"/>
</dbReference>
<dbReference type="InterPro" id="IPR000524">
    <property type="entry name" value="Tscrpt_reg_HTH_GntR"/>
</dbReference>
<dbReference type="PANTHER" id="PTHR43537:SF5">
    <property type="entry name" value="UXU OPERON TRANSCRIPTIONAL REGULATOR"/>
    <property type="match status" value="1"/>
</dbReference>
<feature type="domain" description="HTH gntR-type" evidence="4">
    <location>
        <begin position="5"/>
        <end position="73"/>
    </location>
</feature>
<dbReference type="InterPro" id="IPR008920">
    <property type="entry name" value="TF_FadR/GntR_C"/>
</dbReference>
<keyword evidence="6" id="KW-1185">Reference proteome</keyword>
<keyword evidence="1" id="KW-0805">Transcription regulation</keyword>
<evidence type="ECO:0000313" key="6">
    <source>
        <dbReference type="Proteomes" id="UP001501414"/>
    </source>
</evidence>
<dbReference type="SUPFAM" id="SSF48008">
    <property type="entry name" value="GntR ligand-binding domain-like"/>
    <property type="match status" value="1"/>
</dbReference>
<dbReference type="InterPro" id="IPR036390">
    <property type="entry name" value="WH_DNA-bd_sf"/>
</dbReference>
<name>A0ABN1XJ94_9PSEU</name>
<protein>
    <submittedName>
        <fullName evidence="5">FadR/GntR family transcriptional regulator</fullName>
    </submittedName>
</protein>
<accession>A0ABN1XJ94</accession>
<evidence type="ECO:0000256" key="1">
    <source>
        <dbReference type="ARBA" id="ARBA00023015"/>
    </source>
</evidence>
<dbReference type="SUPFAM" id="SSF46785">
    <property type="entry name" value="Winged helix' DNA-binding domain"/>
    <property type="match status" value="1"/>
</dbReference>
<gene>
    <name evidence="5" type="ORF">GCM10009613_11970</name>
</gene>
<keyword evidence="3" id="KW-0804">Transcription</keyword>
<dbReference type="InterPro" id="IPR036388">
    <property type="entry name" value="WH-like_DNA-bd_sf"/>
</dbReference>
<evidence type="ECO:0000313" key="5">
    <source>
        <dbReference type="EMBL" id="GAA1383069.1"/>
    </source>
</evidence>
<dbReference type="Gene3D" id="1.10.10.10">
    <property type="entry name" value="Winged helix-like DNA-binding domain superfamily/Winged helix DNA-binding domain"/>
    <property type="match status" value="1"/>
</dbReference>
<dbReference type="Pfam" id="PF07729">
    <property type="entry name" value="FCD"/>
    <property type="match status" value="1"/>
</dbReference>
<comment type="caution">
    <text evidence="5">The sequence shown here is derived from an EMBL/GenBank/DDBJ whole genome shotgun (WGS) entry which is preliminary data.</text>
</comment>
<evidence type="ECO:0000259" key="4">
    <source>
        <dbReference type="PROSITE" id="PS50949"/>
    </source>
</evidence>
<evidence type="ECO:0000256" key="2">
    <source>
        <dbReference type="ARBA" id="ARBA00023125"/>
    </source>
</evidence>
<dbReference type="EMBL" id="BAAAJK010000004">
    <property type="protein sequence ID" value="GAA1383069.1"/>
    <property type="molecule type" value="Genomic_DNA"/>
</dbReference>
<evidence type="ECO:0000256" key="3">
    <source>
        <dbReference type="ARBA" id="ARBA00023163"/>
    </source>
</evidence>
<dbReference type="RefSeq" id="WP_344019124.1">
    <property type="nucleotide sequence ID" value="NZ_BAAAJK010000004.1"/>
</dbReference>
<dbReference type="SMART" id="SM00895">
    <property type="entry name" value="FCD"/>
    <property type="match status" value="1"/>
</dbReference>
<dbReference type="Proteomes" id="UP001501414">
    <property type="component" value="Unassembled WGS sequence"/>
</dbReference>
<reference evidence="5 6" key="1">
    <citation type="journal article" date="2019" name="Int. J. Syst. Evol. Microbiol.">
        <title>The Global Catalogue of Microorganisms (GCM) 10K type strain sequencing project: providing services to taxonomists for standard genome sequencing and annotation.</title>
        <authorList>
            <consortium name="The Broad Institute Genomics Platform"/>
            <consortium name="The Broad Institute Genome Sequencing Center for Infectious Disease"/>
            <person name="Wu L."/>
            <person name="Ma J."/>
        </authorList>
    </citation>
    <scope>NUCLEOTIDE SEQUENCE [LARGE SCALE GENOMIC DNA]</scope>
    <source>
        <strain evidence="5 6">JCM 11896</strain>
    </source>
</reference>
<proteinExistence type="predicted"/>
<dbReference type="SMART" id="SM00345">
    <property type="entry name" value="HTH_GNTR"/>
    <property type="match status" value="1"/>
</dbReference>
<dbReference type="CDD" id="cd07377">
    <property type="entry name" value="WHTH_GntR"/>
    <property type="match status" value="1"/>
</dbReference>
<dbReference type="InterPro" id="IPR011711">
    <property type="entry name" value="GntR_C"/>
</dbReference>
<organism evidence="5 6">
    <name type="scientific">Pseudonocardia kongjuensis</name>
    <dbReference type="NCBI Taxonomy" id="102227"/>
    <lineage>
        <taxon>Bacteria</taxon>
        <taxon>Bacillati</taxon>
        <taxon>Actinomycetota</taxon>
        <taxon>Actinomycetes</taxon>
        <taxon>Pseudonocardiales</taxon>
        <taxon>Pseudonocardiaceae</taxon>
        <taxon>Pseudonocardia</taxon>
    </lineage>
</organism>
<sequence>MAGQLSLSERLADDIMRIIRVEGLGPGDQLASSRDLARRFEVTTPTVREALRRLEATGAVEFRHGSGTYVGPGADRRLLANPHGPAATRESVLELVEARLVLEPPIAAAAARTRDAEGLRLMELSVTNALHPPQGDLRPAVHFHVALAATSGNAVLRETVQALLDVRARDQIEIRHRYDDRERDHAEHVRLLDAVRAGDPELAASLTAEHLAAIRSAVGG</sequence>
<dbReference type="Pfam" id="PF00392">
    <property type="entry name" value="GntR"/>
    <property type="match status" value="1"/>
</dbReference>
<dbReference type="PROSITE" id="PS50949">
    <property type="entry name" value="HTH_GNTR"/>
    <property type="match status" value="1"/>
</dbReference>
<keyword evidence="2" id="KW-0238">DNA-binding</keyword>